<comment type="caution">
    <text evidence="1">The sequence shown here is derived from an EMBL/GenBank/DDBJ whole genome shotgun (WGS) entry which is preliminary data.</text>
</comment>
<sequence>MNDRSDLPYKRGCLELGKENRLDSSKKQKMRDLDTLLKNQGTSLTCNPELSKKKDANLILQPCIKGQTFHSTMDNCLLTLGQAGNAASSDKLQLHNKENMPDGPDTHGIDIKSKRGLNLDLNANTDEYNPFYPYKKLGLFKPTDPSECGSTTGPIEEENAPLKLWNQMKENGFLSSTQREIIAPKPRGRKPKRKIEEETRKKIVHMQTEQANRFAKVAAPSGLLSGLNPGIINHVRNSKQVYTIIEAIVRSEKVESSQLNKETDPIWDTTGRFGEADVGGCNSYAELNKGYEECTGLKLGLSSDWDGELGQSSSQVTGVTDDYGSNQEVVTSLSLKATSAASQWMELLQQDIKGRLAALRRSKKRVRNVISTELPYIMSTDLSCNQNNDRSGVHSSVCPGDHVEKWKFLFMQMDKALQEEGKFLENWLIQVQQMQSMCEKGLKYVASEGITLGTTSEFSKLKKMETMEHEQIVKAAAASMYSTCNFVMNKEKVSSFS</sequence>
<dbReference type="EMBL" id="JAMRDG010000002">
    <property type="protein sequence ID" value="KAJ3688342.1"/>
    <property type="molecule type" value="Genomic_DNA"/>
</dbReference>
<dbReference type="PANTHER" id="PTHR33924:SF5">
    <property type="entry name" value="CATION-TRANSPORTING ATPASE"/>
    <property type="match status" value="1"/>
</dbReference>
<proteinExistence type="predicted"/>
<dbReference type="Proteomes" id="UP001210211">
    <property type="component" value="Unassembled WGS sequence"/>
</dbReference>
<name>A0AAD5Z7J1_9POAL</name>
<gene>
    <name evidence="1" type="ORF">LUZ61_017506</name>
</gene>
<dbReference type="AlphaFoldDB" id="A0AAD5Z7J1"/>
<evidence type="ECO:0000313" key="2">
    <source>
        <dbReference type="Proteomes" id="UP001210211"/>
    </source>
</evidence>
<organism evidence="1 2">
    <name type="scientific">Rhynchospora tenuis</name>
    <dbReference type="NCBI Taxonomy" id="198213"/>
    <lineage>
        <taxon>Eukaryota</taxon>
        <taxon>Viridiplantae</taxon>
        <taxon>Streptophyta</taxon>
        <taxon>Embryophyta</taxon>
        <taxon>Tracheophyta</taxon>
        <taxon>Spermatophyta</taxon>
        <taxon>Magnoliopsida</taxon>
        <taxon>Liliopsida</taxon>
        <taxon>Poales</taxon>
        <taxon>Cyperaceae</taxon>
        <taxon>Cyperoideae</taxon>
        <taxon>Rhynchosporeae</taxon>
        <taxon>Rhynchospora</taxon>
    </lineage>
</organism>
<evidence type="ECO:0000313" key="1">
    <source>
        <dbReference type="EMBL" id="KAJ3688342.1"/>
    </source>
</evidence>
<dbReference type="PANTHER" id="PTHR33924">
    <property type="entry name" value="CATION-TRANSPORTING ATPASE"/>
    <property type="match status" value="1"/>
</dbReference>
<reference evidence="1 2" key="1">
    <citation type="journal article" date="2022" name="Cell">
        <title>Repeat-based holocentromeres influence genome architecture and karyotype evolution.</title>
        <authorList>
            <person name="Hofstatter P.G."/>
            <person name="Thangavel G."/>
            <person name="Lux T."/>
            <person name="Neumann P."/>
            <person name="Vondrak T."/>
            <person name="Novak P."/>
            <person name="Zhang M."/>
            <person name="Costa L."/>
            <person name="Castellani M."/>
            <person name="Scott A."/>
            <person name="Toegelov H."/>
            <person name="Fuchs J."/>
            <person name="Mata-Sucre Y."/>
            <person name="Dias Y."/>
            <person name="Vanzela A.L.L."/>
            <person name="Huettel B."/>
            <person name="Almeida C.C.S."/>
            <person name="Simkova H."/>
            <person name="Souza G."/>
            <person name="Pedrosa-Harand A."/>
            <person name="Macas J."/>
            <person name="Mayer K.F.X."/>
            <person name="Houben A."/>
            <person name="Marques A."/>
        </authorList>
    </citation>
    <scope>NUCLEOTIDE SEQUENCE [LARGE SCALE GENOMIC DNA]</scope>
    <source>
        <strain evidence="1">RhyTen1mFocal</strain>
    </source>
</reference>
<keyword evidence="2" id="KW-1185">Reference proteome</keyword>
<accession>A0AAD5Z7J1</accession>
<protein>
    <submittedName>
        <fullName evidence="1">Uncharacterized protein</fullName>
    </submittedName>
</protein>